<organism evidence="6 7">
    <name type="scientific">Hamadaea flava</name>
    <dbReference type="NCBI Taxonomy" id="1742688"/>
    <lineage>
        <taxon>Bacteria</taxon>
        <taxon>Bacillati</taxon>
        <taxon>Actinomycetota</taxon>
        <taxon>Actinomycetes</taxon>
        <taxon>Micromonosporales</taxon>
        <taxon>Micromonosporaceae</taxon>
        <taxon>Hamadaea</taxon>
    </lineage>
</organism>
<evidence type="ECO:0000313" key="7">
    <source>
        <dbReference type="Proteomes" id="UP001595816"/>
    </source>
</evidence>
<evidence type="ECO:0000313" key="6">
    <source>
        <dbReference type="EMBL" id="MFC4135169.1"/>
    </source>
</evidence>
<dbReference type="PANTHER" id="PTHR47506">
    <property type="entry name" value="TRANSCRIPTIONAL REGULATORY PROTEIN"/>
    <property type="match status" value="1"/>
</dbReference>
<gene>
    <name evidence="6" type="ORF">ACFOZ4_31545</name>
</gene>
<accession>A0ABV8LXB5</accession>
<reference evidence="7" key="1">
    <citation type="journal article" date="2019" name="Int. J. Syst. Evol. Microbiol.">
        <title>The Global Catalogue of Microorganisms (GCM) 10K type strain sequencing project: providing services to taxonomists for standard genome sequencing and annotation.</title>
        <authorList>
            <consortium name="The Broad Institute Genomics Platform"/>
            <consortium name="The Broad Institute Genome Sequencing Center for Infectious Disease"/>
            <person name="Wu L."/>
            <person name="Ma J."/>
        </authorList>
    </citation>
    <scope>NUCLEOTIDE SEQUENCE [LARGE SCALE GENOMIC DNA]</scope>
    <source>
        <strain evidence="7">CGMCC 4.7289</strain>
    </source>
</reference>
<feature type="domain" description="HTH tetR-type" evidence="5">
    <location>
        <begin position="12"/>
        <end position="72"/>
    </location>
</feature>
<dbReference type="RefSeq" id="WP_253763048.1">
    <property type="nucleotide sequence ID" value="NZ_JAMZDZ010000001.1"/>
</dbReference>
<comment type="caution">
    <text evidence="6">The sequence shown here is derived from an EMBL/GenBank/DDBJ whole genome shotgun (WGS) entry which is preliminary data.</text>
</comment>
<dbReference type="Gene3D" id="1.10.357.10">
    <property type="entry name" value="Tetracycline Repressor, domain 2"/>
    <property type="match status" value="1"/>
</dbReference>
<dbReference type="PANTHER" id="PTHR47506:SF1">
    <property type="entry name" value="HTH-TYPE TRANSCRIPTIONAL REGULATOR YJDC"/>
    <property type="match status" value="1"/>
</dbReference>
<dbReference type="SUPFAM" id="SSF48498">
    <property type="entry name" value="Tetracyclin repressor-like, C-terminal domain"/>
    <property type="match status" value="1"/>
</dbReference>
<name>A0ABV8LXB5_9ACTN</name>
<keyword evidence="2 4" id="KW-0238">DNA-binding</keyword>
<evidence type="ECO:0000256" key="3">
    <source>
        <dbReference type="ARBA" id="ARBA00023163"/>
    </source>
</evidence>
<keyword evidence="3" id="KW-0804">Transcription</keyword>
<keyword evidence="7" id="KW-1185">Reference proteome</keyword>
<dbReference type="PRINTS" id="PR00455">
    <property type="entry name" value="HTHTETR"/>
</dbReference>
<dbReference type="SUPFAM" id="SSF46689">
    <property type="entry name" value="Homeodomain-like"/>
    <property type="match status" value="1"/>
</dbReference>
<proteinExistence type="predicted"/>
<dbReference type="InterPro" id="IPR001647">
    <property type="entry name" value="HTH_TetR"/>
</dbReference>
<evidence type="ECO:0000256" key="2">
    <source>
        <dbReference type="ARBA" id="ARBA00023125"/>
    </source>
</evidence>
<evidence type="ECO:0000259" key="5">
    <source>
        <dbReference type="PROSITE" id="PS50977"/>
    </source>
</evidence>
<evidence type="ECO:0000256" key="1">
    <source>
        <dbReference type="ARBA" id="ARBA00023015"/>
    </source>
</evidence>
<feature type="DNA-binding region" description="H-T-H motif" evidence="4">
    <location>
        <begin position="35"/>
        <end position="54"/>
    </location>
</feature>
<dbReference type="Pfam" id="PF00440">
    <property type="entry name" value="TetR_N"/>
    <property type="match status" value="1"/>
</dbReference>
<dbReference type="PROSITE" id="PS50977">
    <property type="entry name" value="HTH_TETR_2"/>
    <property type="match status" value="1"/>
</dbReference>
<dbReference type="InterPro" id="IPR009057">
    <property type="entry name" value="Homeodomain-like_sf"/>
</dbReference>
<keyword evidence="1" id="KW-0805">Transcription regulation</keyword>
<dbReference type="Proteomes" id="UP001595816">
    <property type="component" value="Unassembled WGS sequence"/>
</dbReference>
<dbReference type="InterPro" id="IPR036271">
    <property type="entry name" value="Tet_transcr_reg_TetR-rel_C_sf"/>
</dbReference>
<evidence type="ECO:0000256" key="4">
    <source>
        <dbReference type="PROSITE-ProRule" id="PRU00335"/>
    </source>
</evidence>
<protein>
    <submittedName>
        <fullName evidence="6">TetR/AcrR family transcriptional regulator</fullName>
    </submittedName>
</protein>
<dbReference type="EMBL" id="JBHSAY010000020">
    <property type="protein sequence ID" value="MFC4135169.1"/>
    <property type="molecule type" value="Genomic_DNA"/>
</dbReference>
<sequence length="195" mass="21333">MANSELPQARSSAKRRRLSAAAAQVLHQRGVERTTIADIARAADVPVGNVYYYFKTKDDLVHAALAEQAQSLAELTAVLEQGPDPIDRLHGLVDAWVGQRDVAARYGCPTGSLATDVGKRDDGDLDAEAGRVMRLSLDWCERQLIEARVPDAADHALTLVSAYQGMSVMANALRDPEVMTREGARLNRWLESLRP</sequence>